<organism evidence="2 3">
    <name type="scientific">Araneus ventricosus</name>
    <name type="common">Orbweaver spider</name>
    <name type="synonym">Epeira ventricosa</name>
    <dbReference type="NCBI Taxonomy" id="182803"/>
    <lineage>
        <taxon>Eukaryota</taxon>
        <taxon>Metazoa</taxon>
        <taxon>Ecdysozoa</taxon>
        <taxon>Arthropoda</taxon>
        <taxon>Chelicerata</taxon>
        <taxon>Arachnida</taxon>
        <taxon>Araneae</taxon>
        <taxon>Araneomorphae</taxon>
        <taxon>Entelegynae</taxon>
        <taxon>Araneoidea</taxon>
        <taxon>Araneidae</taxon>
        <taxon>Araneus</taxon>
    </lineage>
</organism>
<sequence length="108" mass="12229">MTSKLPRIFLPSRNFPSIHMQKPLMNKLNFSKPAKIYRFPRVNFPQSRTFPKPDRTPFLTLPSRLEKGSPILKVNNPDTVLRHRSRGMPGNLASGQSRIDTAGAKCQG</sequence>
<proteinExistence type="predicted"/>
<comment type="caution">
    <text evidence="2">The sequence shown here is derived from an EMBL/GenBank/DDBJ whole genome shotgun (WGS) entry which is preliminary data.</text>
</comment>
<keyword evidence="3" id="KW-1185">Reference proteome</keyword>
<evidence type="ECO:0000313" key="2">
    <source>
        <dbReference type="EMBL" id="GBM26408.1"/>
    </source>
</evidence>
<gene>
    <name evidence="2" type="ORF">AVEN_139363_1</name>
</gene>
<protein>
    <submittedName>
        <fullName evidence="2">Uncharacterized protein</fullName>
    </submittedName>
</protein>
<dbReference type="OrthoDB" id="10541392at2759"/>
<dbReference type="AlphaFoldDB" id="A0A4Y2EEB2"/>
<accession>A0A4Y2EEB2</accession>
<dbReference type="Proteomes" id="UP000499080">
    <property type="component" value="Unassembled WGS sequence"/>
</dbReference>
<reference evidence="2 3" key="1">
    <citation type="journal article" date="2019" name="Sci. Rep.">
        <title>Orb-weaving spider Araneus ventricosus genome elucidates the spidroin gene catalogue.</title>
        <authorList>
            <person name="Kono N."/>
            <person name="Nakamura H."/>
            <person name="Ohtoshi R."/>
            <person name="Moran D.A.P."/>
            <person name="Shinohara A."/>
            <person name="Yoshida Y."/>
            <person name="Fujiwara M."/>
            <person name="Mori M."/>
            <person name="Tomita M."/>
            <person name="Arakawa K."/>
        </authorList>
    </citation>
    <scope>NUCLEOTIDE SEQUENCE [LARGE SCALE GENOMIC DNA]</scope>
</reference>
<name>A0A4Y2EEB2_ARAVE</name>
<evidence type="ECO:0000313" key="3">
    <source>
        <dbReference type="Proteomes" id="UP000499080"/>
    </source>
</evidence>
<evidence type="ECO:0000256" key="1">
    <source>
        <dbReference type="SAM" id="MobiDB-lite"/>
    </source>
</evidence>
<feature type="region of interest" description="Disordered" evidence="1">
    <location>
        <begin position="81"/>
        <end position="108"/>
    </location>
</feature>
<dbReference type="EMBL" id="BGPR01000559">
    <property type="protein sequence ID" value="GBM26408.1"/>
    <property type="molecule type" value="Genomic_DNA"/>
</dbReference>